<evidence type="ECO:0000313" key="5">
    <source>
        <dbReference type="EMBL" id="EFJ09262.1"/>
    </source>
</evidence>
<dbReference type="FunCoup" id="D8T1X5">
    <property type="interactions" value="530"/>
</dbReference>
<dbReference type="Pfam" id="PF08031">
    <property type="entry name" value="BBE"/>
    <property type="match status" value="1"/>
</dbReference>
<feature type="signal peptide" evidence="3">
    <location>
        <begin position="1"/>
        <end position="20"/>
    </location>
</feature>
<evidence type="ECO:0000259" key="4">
    <source>
        <dbReference type="PROSITE" id="PS51387"/>
    </source>
</evidence>
<dbReference type="InterPro" id="IPR036318">
    <property type="entry name" value="FAD-bd_PCMH-like_sf"/>
</dbReference>
<dbReference type="OrthoDB" id="407275at2759"/>
<reference evidence="5 6" key="1">
    <citation type="journal article" date="2011" name="Science">
        <title>The Selaginella genome identifies genetic changes associated with the evolution of vascular plants.</title>
        <authorList>
            <person name="Banks J.A."/>
            <person name="Nishiyama T."/>
            <person name="Hasebe M."/>
            <person name="Bowman J.L."/>
            <person name="Gribskov M."/>
            <person name="dePamphilis C."/>
            <person name="Albert V.A."/>
            <person name="Aono N."/>
            <person name="Aoyama T."/>
            <person name="Ambrose B.A."/>
            <person name="Ashton N.W."/>
            <person name="Axtell M.J."/>
            <person name="Barker E."/>
            <person name="Barker M.S."/>
            <person name="Bennetzen J.L."/>
            <person name="Bonawitz N.D."/>
            <person name="Chapple C."/>
            <person name="Cheng C."/>
            <person name="Correa L.G."/>
            <person name="Dacre M."/>
            <person name="DeBarry J."/>
            <person name="Dreyer I."/>
            <person name="Elias M."/>
            <person name="Engstrom E.M."/>
            <person name="Estelle M."/>
            <person name="Feng L."/>
            <person name="Finet C."/>
            <person name="Floyd S.K."/>
            <person name="Frommer W.B."/>
            <person name="Fujita T."/>
            <person name="Gramzow L."/>
            <person name="Gutensohn M."/>
            <person name="Harholt J."/>
            <person name="Hattori M."/>
            <person name="Heyl A."/>
            <person name="Hirai T."/>
            <person name="Hiwatashi Y."/>
            <person name="Ishikawa M."/>
            <person name="Iwata M."/>
            <person name="Karol K.G."/>
            <person name="Koehler B."/>
            <person name="Kolukisaoglu U."/>
            <person name="Kubo M."/>
            <person name="Kurata T."/>
            <person name="Lalonde S."/>
            <person name="Li K."/>
            <person name="Li Y."/>
            <person name="Litt A."/>
            <person name="Lyons E."/>
            <person name="Manning G."/>
            <person name="Maruyama T."/>
            <person name="Michael T.P."/>
            <person name="Mikami K."/>
            <person name="Miyazaki S."/>
            <person name="Morinaga S."/>
            <person name="Murata T."/>
            <person name="Mueller-Roeber B."/>
            <person name="Nelson D.R."/>
            <person name="Obara M."/>
            <person name="Oguri Y."/>
            <person name="Olmstead R.G."/>
            <person name="Onodera N."/>
            <person name="Petersen B.L."/>
            <person name="Pils B."/>
            <person name="Prigge M."/>
            <person name="Rensing S.A."/>
            <person name="Riano-Pachon D.M."/>
            <person name="Roberts A.W."/>
            <person name="Sato Y."/>
            <person name="Scheller H.V."/>
            <person name="Schulz B."/>
            <person name="Schulz C."/>
            <person name="Shakirov E.V."/>
            <person name="Shibagaki N."/>
            <person name="Shinohara N."/>
            <person name="Shippen D.E."/>
            <person name="Soerensen I."/>
            <person name="Sotooka R."/>
            <person name="Sugimoto N."/>
            <person name="Sugita M."/>
            <person name="Sumikawa N."/>
            <person name="Tanurdzic M."/>
            <person name="Theissen G."/>
            <person name="Ulvskov P."/>
            <person name="Wakazuki S."/>
            <person name="Weng J.K."/>
            <person name="Willats W.W."/>
            <person name="Wipf D."/>
            <person name="Wolf P.G."/>
            <person name="Yang L."/>
            <person name="Zimmer A.D."/>
            <person name="Zhu Q."/>
            <person name="Mitros T."/>
            <person name="Hellsten U."/>
            <person name="Loque D."/>
            <person name="Otillar R."/>
            <person name="Salamov A."/>
            <person name="Schmutz J."/>
            <person name="Shapiro H."/>
            <person name="Lindquist E."/>
            <person name="Lucas S."/>
            <person name="Rokhsar D."/>
            <person name="Grigoriev I.V."/>
        </authorList>
    </citation>
    <scope>NUCLEOTIDE SEQUENCE [LARGE SCALE GENOMIC DNA]</scope>
</reference>
<organism evidence="6">
    <name type="scientific">Selaginella moellendorffii</name>
    <name type="common">Spikemoss</name>
    <dbReference type="NCBI Taxonomy" id="88036"/>
    <lineage>
        <taxon>Eukaryota</taxon>
        <taxon>Viridiplantae</taxon>
        <taxon>Streptophyta</taxon>
        <taxon>Embryophyta</taxon>
        <taxon>Tracheophyta</taxon>
        <taxon>Lycopodiopsida</taxon>
        <taxon>Selaginellales</taxon>
        <taxon>Selaginellaceae</taxon>
        <taxon>Selaginella</taxon>
    </lineage>
</organism>
<dbReference type="EMBL" id="GL377664">
    <property type="protein sequence ID" value="EFJ09262.1"/>
    <property type="molecule type" value="Genomic_DNA"/>
</dbReference>
<evidence type="ECO:0000256" key="2">
    <source>
        <dbReference type="ARBA" id="ARBA00023002"/>
    </source>
</evidence>
<dbReference type="InterPro" id="IPR006094">
    <property type="entry name" value="Oxid_FAD_bind_N"/>
</dbReference>
<evidence type="ECO:0000313" key="6">
    <source>
        <dbReference type="Proteomes" id="UP000001514"/>
    </source>
</evidence>
<feature type="domain" description="FAD-binding PCMH-type" evidence="4">
    <location>
        <begin position="111"/>
        <end position="293"/>
    </location>
</feature>
<dbReference type="PANTHER" id="PTHR13878">
    <property type="entry name" value="GULONOLACTONE OXIDASE"/>
    <property type="match status" value="1"/>
</dbReference>
<dbReference type="Pfam" id="PF01565">
    <property type="entry name" value="FAD_binding_4"/>
    <property type="match status" value="1"/>
</dbReference>
<proteinExistence type="inferred from homology"/>
<dbReference type="InterPro" id="IPR050432">
    <property type="entry name" value="FAD-linked_Oxidoreductases_BP"/>
</dbReference>
<comment type="similarity">
    <text evidence="1">Belongs to the oxygen-dependent FAD-linked oxidoreductase family.</text>
</comment>
<dbReference type="AlphaFoldDB" id="D8T1X5"/>
<dbReference type="InterPro" id="IPR016169">
    <property type="entry name" value="FAD-bd_PCMH_sub2"/>
</dbReference>
<dbReference type="InParanoid" id="D8T1X5"/>
<dbReference type="Proteomes" id="UP000001514">
    <property type="component" value="Unassembled WGS sequence"/>
</dbReference>
<keyword evidence="6" id="KW-1185">Reference proteome</keyword>
<dbReference type="PROSITE" id="PS51387">
    <property type="entry name" value="FAD_PCMH"/>
    <property type="match status" value="1"/>
</dbReference>
<keyword evidence="2" id="KW-0560">Oxidoreductase</keyword>
<accession>D8T1X5</accession>
<dbReference type="STRING" id="88036.D8T1X5"/>
<dbReference type="PANTHER" id="PTHR13878:SF91">
    <property type="entry name" value="FAD BINDING DOMAIN PROTEIN (AFU_ORTHOLOGUE AFUA_6G12070)-RELATED"/>
    <property type="match status" value="1"/>
</dbReference>
<evidence type="ECO:0000256" key="1">
    <source>
        <dbReference type="ARBA" id="ARBA00005466"/>
    </source>
</evidence>
<sequence>MIAILSIFLVVLFAPGHVHSKCIAGELCWPDAQTWASFNRSVGGRMISVAPPASPCHDPNYDERACNAVRSGGNSPFWRTDQPGALQRTSWESFGEQRCLISSNRTAACFQGAVPVYAVNVTRAVHVQEAVKFASRHDLRIVIRNTGHDFLGRSTAVGALSIWVHHLQKIQFHESFKCSRGSDRGYSAVTVGAGIQWEELYRQAYQRKMILAGGGCSSVGAAGGYPQGGGQSFLSPLIGLSADNVLEYEVVTADGRLVKANACQNTDLFWALRGGGGGTFGVVLSVTHRTFPALDSLVFAPHNFNAPDTTTFQGLLTLFTRLNPSLSDAGWSGYFFSTSQSLTLTFLLPNRNVSYASTTLAPLLSYARENNIRIDGSLETYASYWDWHLQFQCGGQESCLGLNNLGVSDVFATRLIPRSLFNHEQDLLPKAMMHIMTELQVPATYAILGGGKVREPQDSAVNPAYRDGLWLLVSPLTWRDNATVAEMRAAANLVSQANKLFIDLTPGSGTYVNEADYNEPNWQQSFFGKNYPRLYHIKRRVDPTNLFTCHHCVGSEFN</sequence>
<dbReference type="eggNOG" id="ENOG502QQWK">
    <property type="taxonomic scope" value="Eukaryota"/>
</dbReference>
<dbReference type="GO" id="GO:0071949">
    <property type="term" value="F:FAD binding"/>
    <property type="evidence" value="ECO:0007669"/>
    <property type="project" value="InterPro"/>
</dbReference>
<evidence type="ECO:0000256" key="3">
    <source>
        <dbReference type="SAM" id="SignalP"/>
    </source>
</evidence>
<dbReference type="Gene3D" id="3.30.465.10">
    <property type="match status" value="2"/>
</dbReference>
<dbReference type="GO" id="GO:0016491">
    <property type="term" value="F:oxidoreductase activity"/>
    <property type="evidence" value="ECO:0000318"/>
    <property type="project" value="GO_Central"/>
</dbReference>
<dbReference type="OMA" id="CGRRHGI"/>
<name>D8T1X5_SELML</name>
<dbReference type="Gramene" id="EFJ09262">
    <property type="protein sequence ID" value="EFJ09262"/>
    <property type="gene ID" value="SELMODRAFT_130213"/>
</dbReference>
<gene>
    <name evidence="5" type="ORF">SELMODRAFT_130213</name>
</gene>
<feature type="chain" id="PRO_5003123233" description="FAD-binding PCMH-type domain-containing protein" evidence="3">
    <location>
        <begin position="21"/>
        <end position="558"/>
    </location>
</feature>
<dbReference type="InterPro" id="IPR012951">
    <property type="entry name" value="BBE"/>
</dbReference>
<dbReference type="InterPro" id="IPR016166">
    <property type="entry name" value="FAD-bd_PCMH"/>
</dbReference>
<dbReference type="KEGG" id="smo:SELMODRAFT_130213"/>
<keyword evidence="3" id="KW-0732">Signal</keyword>
<protein>
    <recommendedName>
        <fullName evidence="4">FAD-binding PCMH-type domain-containing protein</fullName>
    </recommendedName>
</protein>
<dbReference type="HOGENOM" id="CLU_018354_4_4_1"/>
<dbReference type="SUPFAM" id="SSF56176">
    <property type="entry name" value="FAD-binding/transporter-associated domain-like"/>
    <property type="match status" value="1"/>
</dbReference>